<proteinExistence type="predicted"/>
<dbReference type="Proteomes" id="UP000574390">
    <property type="component" value="Unassembled WGS sequence"/>
</dbReference>
<dbReference type="EMBL" id="JABANM010014380">
    <property type="protein sequence ID" value="KAF4732726.1"/>
    <property type="molecule type" value="Genomic_DNA"/>
</dbReference>
<organism evidence="2 3">
    <name type="scientific">Perkinsus olseni</name>
    <name type="common">Perkinsus atlanticus</name>
    <dbReference type="NCBI Taxonomy" id="32597"/>
    <lineage>
        <taxon>Eukaryota</taxon>
        <taxon>Sar</taxon>
        <taxon>Alveolata</taxon>
        <taxon>Perkinsozoa</taxon>
        <taxon>Perkinsea</taxon>
        <taxon>Perkinsida</taxon>
        <taxon>Perkinsidae</taxon>
        <taxon>Perkinsus</taxon>
    </lineage>
</organism>
<feature type="non-terminal residue" evidence="2">
    <location>
        <position position="1"/>
    </location>
</feature>
<accession>A0A7J6SKA3</accession>
<reference evidence="2 3" key="1">
    <citation type="submission" date="2020-04" db="EMBL/GenBank/DDBJ databases">
        <title>Perkinsus olseni comparative genomics.</title>
        <authorList>
            <person name="Bogema D.R."/>
        </authorList>
    </citation>
    <scope>NUCLEOTIDE SEQUENCE [LARGE SCALE GENOMIC DNA]</scope>
    <source>
        <strain evidence="2">ATCC PRA-205</strain>
    </source>
</reference>
<feature type="compositionally biased region" description="Basic and acidic residues" evidence="1">
    <location>
        <begin position="29"/>
        <end position="43"/>
    </location>
</feature>
<dbReference type="AlphaFoldDB" id="A0A7J6SKA3"/>
<evidence type="ECO:0000313" key="3">
    <source>
        <dbReference type="Proteomes" id="UP000574390"/>
    </source>
</evidence>
<protein>
    <submittedName>
        <fullName evidence="2">Uncharacterized protein</fullName>
    </submittedName>
</protein>
<feature type="compositionally biased region" description="Polar residues" evidence="1">
    <location>
        <begin position="60"/>
        <end position="74"/>
    </location>
</feature>
<evidence type="ECO:0000256" key="1">
    <source>
        <dbReference type="SAM" id="MobiDB-lite"/>
    </source>
</evidence>
<comment type="caution">
    <text evidence="2">The sequence shown here is derived from an EMBL/GenBank/DDBJ whole genome shotgun (WGS) entry which is preliminary data.</text>
</comment>
<evidence type="ECO:0000313" key="2">
    <source>
        <dbReference type="EMBL" id="KAF4732726.1"/>
    </source>
</evidence>
<sequence length="110" mass="12394">EKTVEELRQELQEAHRAQAAAAEKYEARIEELERANSPKREDGSSMASSYEVVDLEPSAGQHSDTPLQEPTTEASRMAEEDKAALRAELAERTEKVEELQNSVEQLQQRV</sequence>
<gene>
    <name evidence="2" type="ORF">FOZ62_020931</name>
</gene>
<feature type="region of interest" description="Disordered" evidence="1">
    <location>
        <begin position="29"/>
        <end position="84"/>
    </location>
</feature>
<feature type="non-terminal residue" evidence="2">
    <location>
        <position position="110"/>
    </location>
</feature>
<name>A0A7J6SKA3_PEROL</name>